<dbReference type="Gene3D" id="3.40.50.300">
    <property type="entry name" value="P-loop containing nucleotide triphosphate hydrolases"/>
    <property type="match status" value="1"/>
</dbReference>
<dbReference type="PANTHER" id="PTHR42939:SF1">
    <property type="entry name" value="ABC TRANSPORTER ATP-BINDING PROTEIN ALBC-RELATED"/>
    <property type="match status" value="1"/>
</dbReference>
<evidence type="ECO:0000256" key="3">
    <source>
        <dbReference type="ARBA" id="ARBA00022840"/>
    </source>
</evidence>
<protein>
    <submittedName>
        <fullName evidence="5">ABC transporter ATP-binding protein</fullName>
    </submittedName>
</protein>
<dbReference type="InterPro" id="IPR027417">
    <property type="entry name" value="P-loop_NTPase"/>
</dbReference>
<proteinExistence type="predicted"/>
<evidence type="ECO:0000313" key="6">
    <source>
        <dbReference type="Proteomes" id="UP001182908"/>
    </source>
</evidence>
<dbReference type="PANTHER" id="PTHR42939">
    <property type="entry name" value="ABC TRANSPORTER ATP-BINDING PROTEIN ALBC-RELATED"/>
    <property type="match status" value="1"/>
</dbReference>
<organism evidence="5 6">
    <name type="scientific">Methanolobus sediminis</name>
    <dbReference type="NCBI Taxonomy" id="3072978"/>
    <lineage>
        <taxon>Archaea</taxon>
        <taxon>Methanobacteriati</taxon>
        <taxon>Methanobacteriota</taxon>
        <taxon>Stenosarchaea group</taxon>
        <taxon>Methanomicrobia</taxon>
        <taxon>Methanosarcinales</taxon>
        <taxon>Methanosarcinaceae</taxon>
        <taxon>Methanolobus</taxon>
    </lineage>
</organism>
<evidence type="ECO:0000259" key="4">
    <source>
        <dbReference type="PROSITE" id="PS50893"/>
    </source>
</evidence>
<evidence type="ECO:0000313" key="5">
    <source>
        <dbReference type="EMBL" id="WMW23818.1"/>
    </source>
</evidence>
<keyword evidence="2" id="KW-0547">Nucleotide-binding</keyword>
<dbReference type="GO" id="GO:0016887">
    <property type="term" value="F:ATP hydrolysis activity"/>
    <property type="evidence" value="ECO:0007669"/>
    <property type="project" value="InterPro"/>
</dbReference>
<keyword evidence="3 5" id="KW-0067">ATP-binding</keyword>
<dbReference type="Proteomes" id="UP001182908">
    <property type="component" value="Chromosome"/>
</dbReference>
<dbReference type="SMART" id="SM00382">
    <property type="entry name" value="AAA"/>
    <property type="match status" value="1"/>
</dbReference>
<accession>A0AA51YKS3</accession>
<sequence>MQVDTLIKVKNLSKNFSDLKSVDAFDLEVKKGELFGLLGPNGSGKTTMIKMLTGQIKPSGGEVSVHGIDVLANPLRVKELTGIIPEQETPPSFLTAEEYLHFVAKIRKLEGFEDKCEWWFSYLDFAGQKDVLCKDLSRGTRQKLMLAQAFLHEPELVIIDEPLINLDPLMQRKVKDYLRDYVSKGGTVFISTHILEIAREICSSMGIIYRGKLVFSGNMDDPAIGDRPLEDFFLELVN</sequence>
<feature type="domain" description="ABC transporter" evidence="4">
    <location>
        <begin position="7"/>
        <end position="237"/>
    </location>
</feature>
<dbReference type="Pfam" id="PF00005">
    <property type="entry name" value="ABC_tran"/>
    <property type="match status" value="1"/>
</dbReference>
<dbReference type="InterPro" id="IPR003439">
    <property type="entry name" value="ABC_transporter-like_ATP-bd"/>
</dbReference>
<dbReference type="InterPro" id="IPR051782">
    <property type="entry name" value="ABC_Transporter_VariousFunc"/>
</dbReference>
<dbReference type="SUPFAM" id="SSF52540">
    <property type="entry name" value="P-loop containing nucleoside triphosphate hydrolases"/>
    <property type="match status" value="1"/>
</dbReference>
<dbReference type="InterPro" id="IPR003593">
    <property type="entry name" value="AAA+_ATPase"/>
</dbReference>
<keyword evidence="6" id="KW-1185">Reference proteome</keyword>
<dbReference type="CDD" id="cd03230">
    <property type="entry name" value="ABC_DR_subfamily_A"/>
    <property type="match status" value="1"/>
</dbReference>
<gene>
    <name evidence="5" type="ORF">RE474_06790</name>
</gene>
<name>A0AA51YKS3_9EURY</name>
<evidence type="ECO:0000256" key="2">
    <source>
        <dbReference type="ARBA" id="ARBA00022741"/>
    </source>
</evidence>
<keyword evidence="1" id="KW-0813">Transport</keyword>
<dbReference type="RefSeq" id="WP_309309637.1">
    <property type="nucleotide sequence ID" value="NZ_CP133592.1"/>
</dbReference>
<dbReference type="PROSITE" id="PS50893">
    <property type="entry name" value="ABC_TRANSPORTER_2"/>
    <property type="match status" value="1"/>
</dbReference>
<dbReference type="KEGG" id="mseb:RE474_06790"/>
<reference evidence="5 6" key="1">
    <citation type="submission" date="2023-08" db="EMBL/GenBank/DDBJ databases">
        <title>Methanolobus mangrovi sp. nov. and Methanolobus sediminis sp. nov, two novel methylotrophic methanogens isolated from mangrove sediments in China.</title>
        <authorList>
            <person name="Zhou J."/>
        </authorList>
    </citation>
    <scope>NUCLEOTIDE SEQUENCE [LARGE SCALE GENOMIC DNA]</scope>
    <source>
        <strain evidence="5 6">FTZ6</strain>
    </source>
</reference>
<evidence type="ECO:0000256" key="1">
    <source>
        <dbReference type="ARBA" id="ARBA00022448"/>
    </source>
</evidence>
<dbReference type="AlphaFoldDB" id="A0AA51YKS3"/>
<dbReference type="EMBL" id="CP133592">
    <property type="protein sequence ID" value="WMW23818.1"/>
    <property type="molecule type" value="Genomic_DNA"/>
</dbReference>
<dbReference type="GeneID" id="84232409"/>
<dbReference type="GO" id="GO:0005524">
    <property type="term" value="F:ATP binding"/>
    <property type="evidence" value="ECO:0007669"/>
    <property type="project" value="UniProtKB-KW"/>
</dbReference>